<evidence type="ECO:0000313" key="2">
    <source>
        <dbReference type="EMBL" id="SKA98430.1"/>
    </source>
</evidence>
<dbReference type="EMBL" id="FUYG01000006">
    <property type="protein sequence ID" value="SKA98430.1"/>
    <property type="molecule type" value="Genomic_DNA"/>
</dbReference>
<keyword evidence="1" id="KW-0812">Transmembrane</keyword>
<feature type="transmembrane region" description="Helical" evidence="1">
    <location>
        <begin position="332"/>
        <end position="350"/>
    </location>
</feature>
<reference evidence="3" key="1">
    <citation type="submission" date="2017-02" db="EMBL/GenBank/DDBJ databases">
        <authorList>
            <person name="Varghese N."/>
            <person name="Submissions S."/>
        </authorList>
    </citation>
    <scope>NUCLEOTIDE SEQUENCE [LARGE SCALE GENOMIC DNA]</scope>
    <source>
        <strain evidence="3">VKM Ac-2052</strain>
    </source>
</reference>
<evidence type="ECO:0000313" key="3">
    <source>
        <dbReference type="Proteomes" id="UP000189735"/>
    </source>
</evidence>
<feature type="transmembrane region" description="Helical" evidence="1">
    <location>
        <begin position="90"/>
        <end position="111"/>
    </location>
</feature>
<proteinExistence type="predicted"/>
<feature type="transmembrane region" description="Helical" evidence="1">
    <location>
        <begin position="404"/>
        <end position="423"/>
    </location>
</feature>
<feature type="transmembrane region" description="Helical" evidence="1">
    <location>
        <begin position="300"/>
        <end position="320"/>
    </location>
</feature>
<feature type="transmembrane region" description="Helical" evidence="1">
    <location>
        <begin position="174"/>
        <end position="194"/>
    </location>
</feature>
<sequence>MSVPALQRMFDESATTAGGSERKEGALVLLILIELALAGVGVWRVWSWMRGERSARPRWLQVVRVYSDGLAWVSGGVLVFWIGLNVPNARAVLLVILCTCVVSILLALAALRLLRAIADAGEDALWPVFLNHSRMLINAIRNGLRIIAPAGECELRFGFGSLDRLLSPGTFIRWYIVSLALLPVLLALVMTRILSTSPAPYRASLGALFGYNALVVVSCLTAGALLTFIGCAIATYAGILRVKLNVRGAFIAVAACTGYGTAAGFAVVALLPMMQRIVPMPGLGSLASSPGLTPQLLVEVPAGFAIIGYGIGIPVGIVVLCGTARNLLVRRILAPLLFILVLVGMTHFGFGPRGTLLSMVAAMPSVGAESCTDSAIVEHSGDPEWMLRALDACGRDSIYLDDSVFLWTGAIAVCILAAGRFVIDFRRDAMEAAVSD</sequence>
<evidence type="ECO:0000256" key="1">
    <source>
        <dbReference type="SAM" id="Phobius"/>
    </source>
</evidence>
<keyword evidence="1" id="KW-1133">Transmembrane helix</keyword>
<dbReference type="AlphaFoldDB" id="A0A1T4Y9R1"/>
<organism evidence="2 3">
    <name type="scientific">Agreia bicolorata</name>
    <dbReference type="NCBI Taxonomy" id="110935"/>
    <lineage>
        <taxon>Bacteria</taxon>
        <taxon>Bacillati</taxon>
        <taxon>Actinomycetota</taxon>
        <taxon>Actinomycetes</taxon>
        <taxon>Micrococcales</taxon>
        <taxon>Microbacteriaceae</taxon>
        <taxon>Agreia</taxon>
    </lineage>
</organism>
<feature type="transmembrane region" description="Helical" evidence="1">
    <location>
        <begin position="65"/>
        <end position="84"/>
    </location>
</feature>
<protein>
    <submittedName>
        <fullName evidence="2">Uncharacterized protein</fullName>
    </submittedName>
</protein>
<keyword evidence="1" id="KW-0472">Membrane</keyword>
<dbReference type="Proteomes" id="UP000189735">
    <property type="component" value="Unassembled WGS sequence"/>
</dbReference>
<accession>A0A1T4Y9R1</accession>
<feature type="transmembrane region" description="Helical" evidence="1">
    <location>
        <begin position="26"/>
        <end position="45"/>
    </location>
</feature>
<feature type="transmembrane region" description="Helical" evidence="1">
    <location>
        <begin position="249"/>
        <end position="271"/>
    </location>
</feature>
<feature type="transmembrane region" description="Helical" evidence="1">
    <location>
        <begin position="214"/>
        <end position="237"/>
    </location>
</feature>
<name>A0A1T4Y9R1_9MICO</name>
<gene>
    <name evidence="2" type="ORF">SAMN06295879_2594</name>
</gene>